<evidence type="ECO:0000313" key="2">
    <source>
        <dbReference type="Proteomes" id="UP001600888"/>
    </source>
</evidence>
<keyword evidence="2" id="KW-1185">Reference proteome</keyword>
<dbReference type="Proteomes" id="UP001600888">
    <property type="component" value="Unassembled WGS sequence"/>
</dbReference>
<protein>
    <submittedName>
        <fullName evidence="1">Uncharacterized protein</fullName>
    </submittedName>
</protein>
<dbReference type="EMBL" id="JBAWTH010000083">
    <property type="protein sequence ID" value="KAL2278748.1"/>
    <property type="molecule type" value="Genomic_DNA"/>
</dbReference>
<gene>
    <name evidence="1" type="ORF">FJTKL_14199</name>
</gene>
<name>A0ABR4E8J7_9PEZI</name>
<proteinExistence type="predicted"/>
<sequence length="139" mass="15795">MTTHIGHLYHVLMKTPPLAVKAHHATTLRGIKKLAKRHKIPSMVSKIGPSSSGLVYAESGDETALLRFEKDVRGMTNPKQRFVTIVPTMKAPVPEDRPIRPPGQRFVDVEGLTNFGTEMARRSLWDWWVDFLKKGYFKD</sequence>
<evidence type="ECO:0000313" key="1">
    <source>
        <dbReference type="EMBL" id="KAL2278748.1"/>
    </source>
</evidence>
<organism evidence="1 2">
    <name type="scientific">Diaporthe vaccinii</name>
    <dbReference type="NCBI Taxonomy" id="105482"/>
    <lineage>
        <taxon>Eukaryota</taxon>
        <taxon>Fungi</taxon>
        <taxon>Dikarya</taxon>
        <taxon>Ascomycota</taxon>
        <taxon>Pezizomycotina</taxon>
        <taxon>Sordariomycetes</taxon>
        <taxon>Sordariomycetidae</taxon>
        <taxon>Diaporthales</taxon>
        <taxon>Diaporthaceae</taxon>
        <taxon>Diaporthe</taxon>
        <taxon>Diaporthe eres species complex</taxon>
    </lineage>
</organism>
<accession>A0ABR4E8J7</accession>
<reference evidence="1 2" key="1">
    <citation type="submission" date="2024-03" db="EMBL/GenBank/DDBJ databases">
        <title>A high-quality draft genome sequence of Diaporthe vaccinii, a causative agent of upright dieback and viscid rot disease in cranberry plants.</title>
        <authorList>
            <person name="Sarrasin M."/>
            <person name="Lang B.F."/>
            <person name="Burger G."/>
        </authorList>
    </citation>
    <scope>NUCLEOTIDE SEQUENCE [LARGE SCALE GENOMIC DNA]</scope>
    <source>
        <strain evidence="1 2">IS7</strain>
    </source>
</reference>
<comment type="caution">
    <text evidence="1">The sequence shown here is derived from an EMBL/GenBank/DDBJ whole genome shotgun (WGS) entry which is preliminary data.</text>
</comment>